<organism evidence="1 2">
    <name type="scientific">Candidozyma auris</name>
    <name type="common">Yeast</name>
    <name type="synonym">Candida auris</name>
    <dbReference type="NCBI Taxonomy" id="498019"/>
    <lineage>
        <taxon>Eukaryota</taxon>
        <taxon>Fungi</taxon>
        <taxon>Dikarya</taxon>
        <taxon>Ascomycota</taxon>
        <taxon>Saccharomycotina</taxon>
        <taxon>Pichiomycetes</taxon>
        <taxon>Metschnikowiaceae</taxon>
        <taxon>Candidozyma</taxon>
    </lineage>
</organism>
<dbReference type="EMBL" id="LGST01000037">
    <property type="protein sequence ID" value="KND98056.1"/>
    <property type="molecule type" value="Genomic_DNA"/>
</dbReference>
<accession>A0A0L0NV77</accession>
<evidence type="ECO:0000313" key="2">
    <source>
        <dbReference type="Proteomes" id="UP000037122"/>
    </source>
</evidence>
<proteinExistence type="predicted"/>
<dbReference type="Proteomes" id="UP000037122">
    <property type="component" value="Unassembled WGS sequence"/>
</dbReference>
<evidence type="ECO:0000313" key="1">
    <source>
        <dbReference type="EMBL" id="KND98056.1"/>
    </source>
</evidence>
<name>A0A0L0NV77_CANAR</name>
<dbReference type="AlphaFoldDB" id="A0A0L0NV77"/>
<protein>
    <submittedName>
        <fullName evidence="1">Uncharacterized protein</fullName>
    </submittedName>
</protein>
<gene>
    <name evidence="1" type="ORF">QG37_05292</name>
</gene>
<dbReference type="VEuPathDB" id="FungiDB:QG37_05292"/>
<comment type="caution">
    <text evidence="1">The sequence shown here is derived from an EMBL/GenBank/DDBJ whole genome shotgun (WGS) entry which is preliminary data.</text>
</comment>
<reference evidence="2" key="1">
    <citation type="journal article" date="2015" name="BMC Genomics">
        <title>Draft genome of a commonly misdiagnosed multidrug resistant pathogen Candida auris.</title>
        <authorList>
            <person name="Chatterjee S."/>
            <person name="Alampalli S.V."/>
            <person name="Nageshan R.K."/>
            <person name="Chettiar S.T."/>
            <person name="Joshi S."/>
            <person name="Tatu U.S."/>
        </authorList>
    </citation>
    <scope>NUCLEOTIDE SEQUENCE [LARGE SCALE GENOMIC DNA]</scope>
    <source>
        <strain evidence="2">6684</strain>
    </source>
</reference>
<sequence length="100" mass="11241">MIFFTWTIPSELKLSPNPCQITTASGFVKFEGGPQEISAVEELSTNEGVIAIGAWMLPSPDPRYETIKFGKLIHISCYVVVKKKKKKKTFLPSTPFDLEY</sequence>